<evidence type="ECO:0000256" key="4">
    <source>
        <dbReference type="ARBA" id="ARBA00022692"/>
    </source>
</evidence>
<feature type="transmembrane region" description="Helical" evidence="7">
    <location>
        <begin position="51"/>
        <end position="70"/>
    </location>
</feature>
<sequence>MKTLSYSGNDVNLLAGRFLIAAIFVISGVLKLISPSATIGYITAMGLPAPMLGYIGSMVLELACATLLILGYRTRVVAWVLAIYCVVTAIVFHHALSDQNQMFNFLKNLAMAGGLLAFSTGGAGVLSMDYLVGRRASNVAPSTL</sequence>
<evidence type="ECO:0000313" key="9">
    <source>
        <dbReference type="Proteomes" id="UP000295722"/>
    </source>
</evidence>
<accession>A0A4R5MFZ2</accession>
<evidence type="ECO:0000256" key="7">
    <source>
        <dbReference type="SAM" id="Phobius"/>
    </source>
</evidence>
<dbReference type="RefSeq" id="WP_133193009.1">
    <property type="nucleotide sequence ID" value="NZ_JBHUCW010000015.1"/>
</dbReference>
<proteinExistence type="inferred from homology"/>
<dbReference type="PANTHER" id="PTHR33452:SF1">
    <property type="entry name" value="INNER MEMBRANE PROTEIN YPHA-RELATED"/>
    <property type="match status" value="1"/>
</dbReference>
<dbReference type="Proteomes" id="UP000295722">
    <property type="component" value="Unassembled WGS sequence"/>
</dbReference>
<keyword evidence="5 7" id="KW-1133">Transmembrane helix</keyword>
<dbReference type="OrthoDB" id="9792760at2"/>
<comment type="caution">
    <text evidence="8">The sequence shown here is derived from an EMBL/GenBank/DDBJ whole genome shotgun (WGS) entry which is preliminary data.</text>
</comment>
<dbReference type="InterPro" id="IPR051907">
    <property type="entry name" value="DoxX-like_oxidoreductase"/>
</dbReference>
<evidence type="ECO:0000256" key="2">
    <source>
        <dbReference type="ARBA" id="ARBA00006679"/>
    </source>
</evidence>
<comment type="subcellular location">
    <subcellularLocation>
        <location evidence="1">Cell membrane</location>
        <topology evidence="1">Multi-pass membrane protein</topology>
    </subcellularLocation>
</comment>
<comment type="similarity">
    <text evidence="2">Belongs to the DoxX family.</text>
</comment>
<keyword evidence="9" id="KW-1185">Reference proteome</keyword>
<evidence type="ECO:0000256" key="5">
    <source>
        <dbReference type="ARBA" id="ARBA00022989"/>
    </source>
</evidence>
<evidence type="ECO:0000256" key="1">
    <source>
        <dbReference type="ARBA" id="ARBA00004651"/>
    </source>
</evidence>
<keyword evidence="3" id="KW-1003">Cell membrane</keyword>
<dbReference type="Pfam" id="PF07681">
    <property type="entry name" value="DoxX"/>
    <property type="match status" value="1"/>
</dbReference>
<name>A0A4R5MFZ2_9BURK</name>
<keyword evidence="4 7" id="KW-0812">Transmembrane</keyword>
<feature type="transmembrane region" description="Helical" evidence="7">
    <location>
        <begin position="76"/>
        <end position="96"/>
    </location>
</feature>
<evidence type="ECO:0000256" key="6">
    <source>
        <dbReference type="ARBA" id="ARBA00023136"/>
    </source>
</evidence>
<evidence type="ECO:0000313" key="8">
    <source>
        <dbReference type="EMBL" id="TDG25957.1"/>
    </source>
</evidence>
<dbReference type="EMBL" id="SMRP01000001">
    <property type="protein sequence ID" value="TDG25957.1"/>
    <property type="molecule type" value="Genomic_DNA"/>
</dbReference>
<reference evidence="8 9" key="1">
    <citation type="submission" date="2019-03" db="EMBL/GenBank/DDBJ databases">
        <title>Paraburkholderia sp. 4M-K11, isolated from subtropical forest soil.</title>
        <authorList>
            <person name="Gao Z.-H."/>
            <person name="Qiu L.-H."/>
        </authorList>
    </citation>
    <scope>NUCLEOTIDE SEQUENCE [LARGE SCALE GENOMIC DNA]</scope>
    <source>
        <strain evidence="8 9">4M-K11</strain>
    </source>
</reference>
<dbReference type="PANTHER" id="PTHR33452">
    <property type="entry name" value="OXIDOREDUCTASE CATD-RELATED"/>
    <property type="match status" value="1"/>
</dbReference>
<keyword evidence="6 7" id="KW-0472">Membrane</keyword>
<gene>
    <name evidence="8" type="ORF">EYW47_00910</name>
</gene>
<feature type="transmembrane region" description="Helical" evidence="7">
    <location>
        <begin position="108"/>
        <end position="128"/>
    </location>
</feature>
<dbReference type="InterPro" id="IPR032808">
    <property type="entry name" value="DoxX"/>
</dbReference>
<feature type="transmembrane region" description="Helical" evidence="7">
    <location>
        <begin position="12"/>
        <end position="30"/>
    </location>
</feature>
<organism evidence="8 9">
    <name type="scientific">Paraburkholderia silviterrae</name>
    <dbReference type="NCBI Taxonomy" id="2528715"/>
    <lineage>
        <taxon>Bacteria</taxon>
        <taxon>Pseudomonadati</taxon>
        <taxon>Pseudomonadota</taxon>
        <taxon>Betaproteobacteria</taxon>
        <taxon>Burkholderiales</taxon>
        <taxon>Burkholderiaceae</taxon>
        <taxon>Paraburkholderia</taxon>
    </lineage>
</organism>
<protein>
    <submittedName>
        <fullName evidence="8">DoxX family protein</fullName>
    </submittedName>
</protein>
<evidence type="ECO:0000256" key="3">
    <source>
        <dbReference type="ARBA" id="ARBA00022475"/>
    </source>
</evidence>
<dbReference type="AlphaFoldDB" id="A0A4R5MFZ2"/>
<dbReference type="GO" id="GO:0005886">
    <property type="term" value="C:plasma membrane"/>
    <property type="evidence" value="ECO:0007669"/>
    <property type="project" value="UniProtKB-SubCell"/>
</dbReference>